<keyword evidence="4 7" id="KW-0233">DNA recombination</keyword>
<keyword evidence="3 7" id="KW-0227">DNA damage</keyword>
<name>A0A366EG38_9BACI</name>
<dbReference type="Gene3D" id="2.40.50.140">
    <property type="entry name" value="Nucleic acid-binding proteins"/>
    <property type="match status" value="1"/>
</dbReference>
<organism evidence="9 10">
    <name type="scientific">Paraliobacillus ryukyuensis</name>
    <dbReference type="NCBI Taxonomy" id="200904"/>
    <lineage>
        <taxon>Bacteria</taxon>
        <taxon>Bacillati</taxon>
        <taxon>Bacillota</taxon>
        <taxon>Bacilli</taxon>
        <taxon>Bacillales</taxon>
        <taxon>Bacillaceae</taxon>
        <taxon>Paraliobacillus</taxon>
    </lineage>
</organism>
<dbReference type="Pfam" id="PF02565">
    <property type="entry name" value="RecO_C"/>
    <property type="match status" value="1"/>
</dbReference>
<accession>A0A366EG38</accession>
<reference evidence="9 10" key="1">
    <citation type="submission" date="2018-06" db="EMBL/GenBank/DDBJ databases">
        <title>Genomic Encyclopedia of Type Strains, Phase IV (KMG-IV): sequencing the most valuable type-strain genomes for metagenomic binning, comparative biology and taxonomic classification.</title>
        <authorList>
            <person name="Goeker M."/>
        </authorList>
    </citation>
    <scope>NUCLEOTIDE SEQUENCE [LARGE SCALE GENOMIC DNA]</scope>
    <source>
        <strain evidence="9 10">DSM 15140</strain>
    </source>
</reference>
<dbReference type="Proteomes" id="UP000252254">
    <property type="component" value="Unassembled WGS sequence"/>
</dbReference>
<dbReference type="SUPFAM" id="SSF57863">
    <property type="entry name" value="ArfGap/RecO-like zinc finger"/>
    <property type="match status" value="1"/>
</dbReference>
<dbReference type="PANTHER" id="PTHR33991:SF1">
    <property type="entry name" value="DNA REPAIR PROTEIN RECO"/>
    <property type="match status" value="1"/>
</dbReference>
<dbReference type="NCBIfam" id="TIGR00613">
    <property type="entry name" value="reco"/>
    <property type="match status" value="1"/>
</dbReference>
<dbReference type="GO" id="GO:0043590">
    <property type="term" value="C:bacterial nucleoid"/>
    <property type="evidence" value="ECO:0007669"/>
    <property type="project" value="TreeGrafter"/>
</dbReference>
<keyword evidence="10" id="KW-1185">Reference proteome</keyword>
<dbReference type="InterPro" id="IPR003717">
    <property type="entry name" value="RecO"/>
</dbReference>
<evidence type="ECO:0000313" key="9">
    <source>
        <dbReference type="EMBL" id="RBP01364.1"/>
    </source>
</evidence>
<evidence type="ECO:0000256" key="7">
    <source>
        <dbReference type="HAMAP-Rule" id="MF_00201"/>
    </source>
</evidence>
<dbReference type="HAMAP" id="MF_00201">
    <property type="entry name" value="RecO"/>
    <property type="match status" value="1"/>
</dbReference>
<gene>
    <name evidence="7" type="primary">recO</name>
    <name evidence="9" type="ORF">DES48_10193</name>
</gene>
<dbReference type="InterPro" id="IPR022572">
    <property type="entry name" value="DNA_rep/recomb_RecO_N"/>
</dbReference>
<feature type="domain" description="DNA replication/recombination mediator RecO N-terminal" evidence="8">
    <location>
        <begin position="7"/>
        <end position="81"/>
    </location>
</feature>
<dbReference type="Pfam" id="PF11967">
    <property type="entry name" value="RecO_N"/>
    <property type="match status" value="1"/>
</dbReference>
<dbReference type="GO" id="GO:0006302">
    <property type="term" value="P:double-strand break repair"/>
    <property type="evidence" value="ECO:0007669"/>
    <property type="project" value="TreeGrafter"/>
</dbReference>
<dbReference type="SUPFAM" id="SSF50249">
    <property type="entry name" value="Nucleic acid-binding proteins"/>
    <property type="match status" value="1"/>
</dbReference>
<dbReference type="EMBL" id="QNRI01000001">
    <property type="protein sequence ID" value="RBP01364.1"/>
    <property type="molecule type" value="Genomic_DNA"/>
</dbReference>
<dbReference type="STRING" id="200904.GCA_900168775_02476"/>
<evidence type="ECO:0000256" key="2">
    <source>
        <dbReference type="ARBA" id="ARBA00021310"/>
    </source>
</evidence>
<dbReference type="PANTHER" id="PTHR33991">
    <property type="entry name" value="DNA REPAIR PROTEIN RECO"/>
    <property type="match status" value="1"/>
</dbReference>
<evidence type="ECO:0000313" key="10">
    <source>
        <dbReference type="Proteomes" id="UP000252254"/>
    </source>
</evidence>
<keyword evidence="5 7" id="KW-0234">DNA repair</keyword>
<comment type="function">
    <text evidence="7">Involved in DNA repair and RecF pathway recombination.</text>
</comment>
<dbReference type="InterPro" id="IPR042242">
    <property type="entry name" value="RecO_C"/>
</dbReference>
<comment type="caution">
    <text evidence="9">The sequence shown here is derived from an EMBL/GenBank/DDBJ whole genome shotgun (WGS) entry which is preliminary data.</text>
</comment>
<protein>
    <recommendedName>
        <fullName evidence="2 7">DNA repair protein RecO</fullName>
    </recommendedName>
    <alternativeName>
        <fullName evidence="6 7">Recombination protein O</fullName>
    </alternativeName>
</protein>
<evidence type="ECO:0000256" key="1">
    <source>
        <dbReference type="ARBA" id="ARBA00007452"/>
    </source>
</evidence>
<evidence type="ECO:0000256" key="4">
    <source>
        <dbReference type="ARBA" id="ARBA00023172"/>
    </source>
</evidence>
<dbReference type="Gene3D" id="1.20.1440.120">
    <property type="entry name" value="Recombination protein O, C-terminal domain"/>
    <property type="match status" value="1"/>
</dbReference>
<dbReference type="InterPro" id="IPR037278">
    <property type="entry name" value="ARFGAP/RecO"/>
</dbReference>
<dbReference type="AlphaFoldDB" id="A0A366EG38"/>
<evidence type="ECO:0000256" key="5">
    <source>
        <dbReference type="ARBA" id="ARBA00023204"/>
    </source>
</evidence>
<evidence type="ECO:0000259" key="8">
    <source>
        <dbReference type="Pfam" id="PF11967"/>
    </source>
</evidence>
<dbReference type="GO" id="GO:0006310">
    <property type="term" value="P:DNA recombination"/>
    <property type="evidence" value="ECO:0007669"/>
    <property type="project" value="UniProtKB-UniRule"/>
</dbReference>
<evidence type="ECO:0000256" key="6">
    <source>
        <dbReference type="ARBA" id="ARBA00033409"/>
    </source>
</evidence>
<proteinExistence type="inferred from homology"/>
<dbReference type="RefSeq" id="WP_342769922.1">
    <property type="nucleotide sequence ID" value="NZ_BAABQN010000001.1"/>
</dbReference>
<dbReference type="InterPro" id="IPR012340">
    <property type="entry name" value="NA-bd_OB-fold"/>
</dbReference>
<evidence type="ECO:0000256" key="3">
    <source>
        <dbReference type="ARBA" id="ARBA00022763"/>
    </source>
</evidence>
<sequence length="255" mass="29263">MKPLFEKIEGIIIRTQDYGETHKIVTLFTKEKGKIACIARGAKKPKSRMAAVTQPFIHGSFLIQTGSNLGTMQQGEIIVSFRKIREDIIKTAYASYLAELTDKMLDKQSFEGYLYQQFIFSMQAIEMDKDPDIIMLMYELKVFDKAGFAPVVNRCVNCGRVEASYAFSIKEGGFLCSQCLSIDPQAVHLSETLTKLFQIFSQVDLQQIGNISVKPENKALLKQLMEAYYDQYGSYYLKSKKFLKQLDTFNYWYEN</sequence>
<comment type="similarity">
    <text evidence="1 7">Belongs to the RecO family.</text>
</comment>